<proteinExistence type="predicted"/>
<dbReference type="Proteomes" id="UP000251075">
    <property type="component" value="Unassembled WGS sequence"/>
</dbReference>
<dbReference type="SUPFAM" id="SSF55811">
    <property type="entry name" value="Nudix"/>
    <property type="match status" value="1"/>
</dbReference>
<dbReference type="Gene3D" id="3.90.79.10">
    <property type="entry name" value="Nucleoside Triphosphate Pyrophosphohydrolase"/>
    <property type="match status" value="1"/>
</dbReference>
<keyword evidence="3" id="KW-1185">Reference proteome</keyword>
<dbReference type="Pfam" id="PF15916">
    <property type="entry name" value="DUF4743"/>
    <property type="match status" value="1"/>
</dbReference>
<dbReference type="CDD" id="cd03676">
    <property type="entry name" value="NUDIX_Tnr3_like"/>
    <property type="match status" value="1"/>
</dbReference>
<feature type="domain" description="Nudix hydrolase" evidence="1">
    <location>
        <begin position="116"/>
        <end position="257"/>
    </location>
</feature>
<name>A0A364NXE6_9PROT</name>
<dbReference type="RefSeq" id="WP_112145054.1">
    <property type="nucleotide sequence ID" value="NZ_PGTO01000008.1"/>
</dbReference>
<evidence type="ECO:0000313" key="3">
    <source>
        <dbReference type="Proteomes" id="UP000251075"/>
    </source>
</evidence>
<dbReference type="Pfam" id="PF00293">
    <property type="entry name" value="NUDIX"/>
    <property type="match status" value="1"/>
</dbReference>
<dbReference type="PANTHER" id="PTHR13622:SF8">
    <property type="entry name" value="THIAMIN PYROPHOSPHOKINASE 1"/>
    <property type="match status" value="1"/>
</dbReference>
<dbReference type="InterPro" id="IPR000086">
    <property type="entry name" value="NUDIX_hydrolase_dom"/>
</dbReference>
<dbReference type="GO" id="GO:0044715">
    <property type="term" value="F:8-oxo-dGDP phosphatase activity"/>
    <property type="evidence" value="ECO:0007669"/>
    <property type="project" value="TreeGrafter"/>
</dbReference>
<dbReference type="FunFam" id="3.90.79.10:FF:000019">
    <property type="entry name" value="Thiamin pyrophosphokinase, putative"/>
    <property type="match status" value="1"/>
</dbReference>
<gene>
    <name evidence="2" type="ORF">CU669_12240</name>
</gene>
<dbReference type="InterPro" id="IPR031804">
    <property type="entry name" value="DUF4743"/>
</dbReference>
<evidence type="ECO:0000313" key="2">
    <source>
        <dbReference type="EMBL" id="RAU21733.1"/>
    </source>
</evidence>
<dbReference type="PROSITE" id="PS51462">
    <property type="entry name" value="NUDIX"/>
    <property type="match status" value="1"/>
</dbReference>
<dbReference type="InterPro" id="IPR015797">
    <property type="entry name" value="NUDIX_hydrolase-like_dom_sf"/>
</dbReference>
<comment type="caution">
    <text evidence="2">The sequence shown here is derived from an EMBL/GenBank/DDBJ whole genome shotgun (WGS) entry which is preliminary data.</text>
</comment>
<sequence length="285" mass="31860">MGFMDHIATCNRHDMAKFLPLMMQDHRIGWVRHDVARRLAAFPEAFRATKTTVTLHPGLVTPGARSQALDEVADELCRDWGTPKLRGERYRVGGRFCDEPLMSVDRGAVSLFGMRAYGIHVNGLVRRPDGLHLWVGRRALDKTVAPGKLDNMVAGGQPVGLSLEENLQKEAAEEADIPVQLARTARPVGAIAYCMEDDWGLKPDVMFCYDLEVPQDFTPRNTDGEISDFTLMPVAEIAERVRTSDDFKFNVNLVIIDFLIRHGFLSPDREPDYLDIVAGLKKAAI</sequence>
<dbReference type="EMBL" id="PGTO01000008">
    <property type="protein sequence ID" value="RAU21733.1"/>
    <property type="molecule type" value="Genomic_DNA"/>
</dbReference>
<reference evidence="2 3" key="1">
    <citation type="submission" date="2017-11" db="EMBL/GenBank/DDBJ databases">
        <title>Draft genome sequence of magnetotactic bacterium Magnetospirillum kuznetsovii LBB-42.</title>
        <authorList>
            <person name="Grouzdev D.S."/>
            <person name="Rysina M.S."/>
            <person name="Baslerov R.V."/>
            <person name="Koziaeva V."/>
        </authorList>
    </citation>
    <scope>NUCLEOTIDE SEQUENCE [LARGE SCALE GENOMIC DNA]</scope>
    <source>
        <strain evidence="2 3">LBB-42</strain>
    </source>
</reference>
<protein>
    <submittedName>
        <fullName evidence="2">DUF4743 domain-containing protein</fullName>
    </submittedName>
</protein>
<dbReference type="AlphaFoldDB" id="A0A364NXE6"/>
<organism evidence="2 3">
    <name type="scientific">Paramagnetospirillum kuznetsovii</name>
    <dbReference type="NCBI Taxonomy" id="2053833"/>
    <lineage>
        <taxon>Bacteria</taxon>
        <taxon>Pseudomonadati</taxon>
        <taxon>Pseudomonadota</taxon>
        <taxon>Alphaproteobacteria</taxon>
        <taxon>Rhodospirillales</taxon>
        <taxon>Magnetospirillaceae</taxon>
        <taxon>Paramagnetospirillum</taxon>
    </lineage>
</organism>
<dbReference type="PANTHER" id="PTHR13622">
    <property type="entry name" value="THIAMIN PYROPHOSPHOKINASE"/>
    <property type="match status" value="1"/>
</dbReference>
<evidence type="ECO:0000259" key="1">
    <source>
        <dbReference type="PROSITE" id="PS51462"/>
    </source>
</evidence>
<dbReference type="OrthoDB" id="8438812at2"/>
<accession>A0A364NXE6</accession>